<feature type="chain" id="PRO_5002665033" evidence="1">
    <location>
        <begin position="28"/>
        <end position="778"/>
    </location>
</feature>
<evidence type="ECO:0000313" key="4">
    <source>
        <dbReference type="Proteomes" id="UP000005953"/>
    </source>
</evidence>
<comment type="caution">
    <text evidence="3">The sequence shown here is derived from an EMBL/GenBank/DDBJ whole genome shotgun (WGS) entry which is preliminary data.</text>
</comment>
<protein>
    <submittedName>
        <fullName evidence="3">Transmembrane protein, putative</fullName>
    </submittedName>
</protein>
<dbReference type="RefSeq" id="WP_008042535.1">
    <property type="nucleotide sequence ID" value="NZ_CH724149.1"/>
</dbReference>
<dbReference type="HOGENOM" id="CLU_353275_0_0_6"/>
<dbReference type="InterPro" id="IPR011889">
    <property type="entry name" value="Liste_lipo_26"/>
</dbReference>
<dbReference type="InterPro" id="IPR035986">
    <property type="entry name" value="PKD_dom_sf"/>
</dbReference>
<dbReference type="SUPFAM" id="SSF49299">
    <property type="entry name" value="PKD domain"/>
    <property type="match status" value="2"/>
</dbReference>
<accession>A4BCD4</accession>
<dbReference type="Pfam" id="PF00801">
    <property type="entry name" value="PKD"/>
    <property type="match status" value="1"/>
</dbReference>
<dbReference type="Gene3D" id="2.60.40.10">
    <property type="entry name" value="Immunoglobulins"/>
    <property type="match status" value="3"/>
</dbReference>
<sequence>MEPIRQSKGNPLAALLLVFAGSLVLTACNSESSDAADANDTPLQAPSFQALDDLTLIRGQIVEAELINNGGGSLTSCVADLPQGFVVSVSANGDTCEVTGTATEATELESADIIATNDAGEDTLTVTYQVEEPTAFITTWDTDVESGISANDEITLQTNPNLDYNFTVDWGDGTSDKNVTKDITHQYVQPGTYTVTISGLYPAPYFDFELSIEDELFIDNSDASKLLSVEQWGNRFWASMEQAFPNANNLSINDLSTPNFSQVTSFRSMFTFNEAFNQDVSTWDTSAATDMAFMFADSYFDQDLSNWDIENVKDMNGMFSYADLSIENYDRLLLSWSEQTVQPNVTLDVDSRFTPNAEAARNALINDHGWTINDFNSIAELFPKIDDQAIQFYTGQTFEDALTNNGNSIDQCEATGLPDGITISRAGNGMACNLQGIPTTAGFSQATVTASNTFGSDTALIDFNIVQQTPYITTWKTDNSGSSDDNQISLKVNNSNGYNFSVDWGDGSTDENLSETITHTYSTAGTYTVSITGDYPLPLTDDPKKLLTIEQWGQRSWQSMTYAYANTEDLVILATDAPDLSRVHSLKGTFSRANNFNSDISTWDVSNVGNFEEMFLAARAFNQPIGQWEVSNASNMRKMFENADAFNQDIGNWDVSNVTSMRTMFNGANTFNQDIGDWDVSNVRDMNAVFKGTLFNQDISRWNLKNATNATQFFDNNSAFSTENYDKLLIAWSQNPELVEDLEISFGNIQYSAAAKAARDILINDFNWTIKDGGELLD</sequence>
<evidence type="ECO:0000313" key="3">
    <source>
        <dbReference type="EMBL" id="EAR10200.1"/>
    </source>
</evidence>
<keyword evidence="3" id="KW-0472">Membrane</keyword>
<dbReference type="OrthoDB" id="7056509at2"/>
<dbReference type="PROSITE" id="PS50093">
    <property type="entry name" value="PKD"/>
    <property type="match status" value="2"/>
</dbReference>
<reference evidence="3 4" key="1">
    <citation type="submission" date="2006-02" db="EMBL/GenBank/DDBJ databases">
        <authorList>
            <person name="Pinhassi J."/>
            <person name="Pedros-Alio C."/>
            <person name="Ferriera S."/>
            <person name="Johnson J."/>
            <person name="Kravitz S."/>
            <person name="Halpern A."/>
            <person name="Remington K."/>
            <person name="Beeson K."/>
            <person name="Tran B."/>
            <person name="Rogers Y.-H."/>
            <person name="Friedman R."/>
            <person name="Venter J.C."/>
        </authorList>
    </citation>
    <scope>NUCLEOTIDE SEQUENCE [LARGE SCALE GENOMIC DNA]</scope>
    <source>
        <strain evidence="3 4">MED297</strain>
    </source>
</reference>
<dbReference type="STRING" id="314283.MED297_13292"/>
<dbReference type="PROSITE" id="PS51257">
    <property type="entry name" value="PROKAR_LIPOPROTEIN"/>
    <property type="match status" value="1"/>
</dbReference>
<proteinExistence type="predicted"/>
<dbReference type="EMBL" id="AAOE01000005">
    <property type="protein sequence ID" value="EAR10200.1"/>
    <property type="molecule type" value="Genomic_DNA"/>
</dbReference>
<dbReference type="CDD" id="cd00146">
    <property type="entry name" value="PKD"/>
    <property type="match status" value="2"/>
</dbReference>
<name>A4BCD4_9GAMM</name>
<dbReference type="NCBIfam" id="TIGR02167">
    <property type="entry name" value="Liste_lipo_26"/>
    <property type="match status" value="2"/>
</dbReference>
<keyword evidence="1" id="KW-0732">Signal</keyword>
<dbReference type="InterPro" id="IPR005046">
    <property type="entry name" value="DUF285"/>
</dbReference>
<dbReference type="Proteomes" id="UP000005953">
    <property type="component" value="Unassembled WGS sequence"/>
</dbReference>
<organism evidence="3 4">
    <name type="scientific">Reinekea blandensis MED297</name>
    <dbReference type="NCBI Taxonomy" id="314283"/>
    <lineage>
        <taxon>Bacteria</taxon>
        <taxon>Pseudomonadati</taxon>
        <taxon>Pseudomonadota</taxon>
        <taxon>Gammaproteobacteria</taxon>
        <taxon>Oceanospirillales</taxon>
        <taxon>Saccharospirillaceae</taxon>
        <taxon>Reinekea</taxon>
    </lineage>
</organism>
<feature type="domain" description="PKD" evidence="2">
    <location>
        <begin position="159"/>
        <end position="198"/>
    </location>
</feature>
<gene>
    <name evidence="3" type="ORF">MED297_13292</name>
</gene>
<dbReference type="Pfam" id="PF03382">
    <property type="entry name" value="DUF285"/>
    <property type="match status" value="2"/>
</dbReference>
<dbReference type="AlphaFoldDB" id="A4BCD4"/>
<evidence type="ECO:0000256" key="1">
    <source>
        <dbReference type="SAM" id="SignalP"/>
    </source>
</evidence>
<keyword evidence="3" id="KW-0812">Transmembrane</keyword>
<dbReference type="InterPro" id="IPR000601">
    <property type="entry name" value="PKD_dom"/>
</dbReference>
<keyword evidence="4" id="KW-1185">Reference proteome</keyword>
<feature type="signal peptide" evidence="1">
    <location>
        <begin position="1"/>
        <end position="27"/>
    </location>
</feature>
<dbReference type="InterPro" id="IPR013783">
    <property type="entry name" value="Ig-like_fold"/>
</dbReference>
<evidence type="ECO:0000259" key="2">
    <source>
        <dbReference type="PROSITE" id="PS50093"/>
    </source>
</evidence>
<feature type="domain" description="PKD" evidence="2">
    <location>
        <begin position="470"/>
        <end position="532"/>
    </location>
</feature>